<proteinExistence type="predicted"/>
<dbReference type="RefSeq" id="XP_008093369.1">
    <property type="nucleotide sequence ID" value="XM_008095178.1"/>
</dbReference>
<accession>E3QEP3</accession>
<dbReference type="EMBL" id="GG697344">
    <property type="protein sequence ID" value="EFQ29349.1"/>
    <property type="molecule type" value="Genomic_DNA"/>
</dbReference>
<dbReference type="HOGENOM" id="CLU_2885645_0_0_1"/>
<evidence type="ECO:0000313" key="1">
    <source>
        <dbReference type="EMBL" id="EFQ29349.1"/>
    </source>
</evidence>
<gene>
    <name evidence="1" type="ORF">GLRG_04493</name>
</gene>
<reference evidence="2" key="1">
    <citation type="journal article" date="2012" name="Nat. Genet.">
        <title>Lifestyle transitions in plant pathogenic Colletotrichum fungi deciphered by genome and transcriptome analyses.</title>
        <authorList>
            <person name="O'Connell R.J."/>
            <person name="Thon M.R."/>
            <person name="Hacquard S."/>
            <person name="Amyotte S.G."/>
            <person name="Kleemann J."/>
            <person name="Torres M.F."/>
            <person name="Damm U."/>
            <person name="Buiate E.A."/>
            <person name="Epstein L."/>
            <person name="Alkan N."/>
            <person name="Altmueller J."/>
            <person name="Alvarado-Balderrama L."/>
            <person name="Bauser C.A."/>
            <person name="Becker C."/>
            <person name="Birren B.W."/>
            <person name="Chen Z."/>
            <person name="Choi J."/>
            <person name="Crouch J.A."/>
            <person name="Duvick J.P."/>
            <person name="Farman M.A."/>
            <person name="Gan P."/>
            <person name="Heiman D."/>
            <person name="Henrissat B."/>
            <person name="Howard R.J."/>
            <person name="Kabbage M."/>
            <person name="Koch C."/>
            <person name="Kracher B."/>
            <person name="Kubo Y."/>
            <person name="Law A.D."/>
            <person name="Lebrun M.-H."/>
            <person name="Lee Y.-H."/>
            <person name="Miyara I."/>
            <person name="Moore N."/>
            <person name="Neumann U."/>
            <person name="Nordstroem K."/>
            <person name="Panaccione D.G."/>
            <person name="Panstruga R."/>
            <person name="Place M."/>
            <person name="Proctor R.H."/>
            <person name="Prusky D."/>
            <person name="Rech G."/>
            <person name="Reinhardt R."/>
            <person name="Rollins J.A."/>
            <person name="Rounsley S."/>
            <person name="Schardl C.L."/>
            <person name="Schwartz D.C."/>
            <person name="Shenoy N."/>
            <person name="Shirasu K."/>
            <person name="Sikhakolli U.R."/>
            <person name="Stueber K."/>
            <person name="Sukno S.A."/>
            <person name="Sweigard J.A."/>
            <person name="Takano Y."/>
            <person name="Takahara H."/>
            <person name="Trail F."/>
            <person name="van der Does H.C."/>
            <person name="Voll L.M."/>
            <person name="Will I."/>
            <person name="Young S."/>
            <person name="Zeng Q."/>
            <person name="Zhang J."/>
            <person name="Zhou S."/>
            <person name="Dickman M.B."/>
            <person name="Schulze-Lefert P."/>
            <person name="Ver Loren van Themaat E."/>
            <person name="Ma L.-J."/>
            <person name="Vaillancourt L.J."/>
        </authorList>
    </citation>
    <scope>NUCLEOTIDE SEQUENCE [LARGE SCALE GENOMIC DNA]</scope>
    <source>
        <strain evidence="2">M1.001 / M2 / FGSC 10212</strain>
    </source>
</reference>
<dbReference type="VEuPathDB" id="FungiDB:GLRG_04493"/>
<name>E3QEP3_COLGM</name>
<evidence type="ECO:0000313" key="2">
    <source>
        <dbReference type="Proteomes" id="UP000008782"/>
    </source>
</evidence>
<sequence>MCQELAGQKAWISYTGVLIFMIPFSGREALSATPSMARVTLWAGILDMEGTSLLGRTEKAGAR</sequence>
<dbReference type="GeneID" id="24409858"/>
<organism evidence="2">
    <name type="scientific">Colletotrichum graminicola (strain M1.001 / M2 / FGSC 10212)</name>
    <name type="common">Maize anthracnose fungus</name>
    <name type="synonym">Glomerella graminicola</name>
    <dbReference type="NCBI Taxonomy" id="645133"/>
    <lineage>
        <taxon>Eukaryota</taxon>
        <taxon>Fungi</taxon>
        <taxon>Dikarya</taxon>
        <taxon>Ascomycota</taxon>
        <taxon>Pezizomycotina</taxon>
        <taxon>Sordariomycetes</taxon>
        <taxon>Hypocreomycetidae</taxon>
        <taxon>Glomerellales</taxon>
        <taxon>Glomerellaceae</taxon>
        <taxon>Colletotrichum</taxon>
        <taxon>Colletotrichum graminicola species complex</taxon>
    </lineage>
</organism>
<protein>
    <submittedName>
        <fullName evidence="1">Uncharacterized protein</fullName>
    </submittedName>
</protein>
<dbReference type="AlphaFoldDB" id="E3QEP3"/>
<dbReference type="Proteomes" id="UP000008782">
    <property type="component" value="Unassembled WGS sequence"/>
</dbReference>
<keyword evidence="2" id="KW-1185">Reference proteome</keyword>